<organism evidence="2 3">
    <name type="scientific">Hirschia litorea</name>
    <dbReference type="NCBI Taxonomy" id="1199156"/>
    <lineage>
        <taxon>Bacteria</taxon>
        <taxon>Pseudomonadati</taxon>
        <taxon>Pseudomonadota</taxon>
        <taxon>Alphaproteobacteria</taxon>
        <taxon>Hyphomonadales</taxon>
        <taxon>Hyphomonadaceae</taxon>
        <taxon>Hirschia</taxon>
    </lineage>
</organism>
<accession>A0ABW2IMU5</accession>
<dbReference type="Proteomes" id="UP001596492">
    <property type="component" value="Unassembled WGS sequence"/>
</dbReference>
<evidence type="ECO:0000313" key="3">
    <source>
        <dbReference type="Proteomes" id="UP001596492"/>
    </source>
</evidence>
<name>A0ABW2IMU5_9PROT</name>
<keyword evidence="1" id="KW-1133">Transmembrane helix</keyword>
<dbReference type="EMBL" id="JBHTBR010000005">
    <property type="protein sequence ID" value="MFC7292469.1"/>
    <property type="molecule type" value="Genomic_DNA"/>
</dbReference>
<sequence length="49" mass="5324">MKYLKIIGLIGGTIAIAYVLAWVLQEDKSSPPRFEAVGSDRDGKPPGKH</sequence>
<evidence type="ECO:0000256" key="1">
    <source>
        <dbReference type="SAM" id="Phobius"/>
    </source>
</evidence>
<gene>
    <name evidence="2" type="ORF">ACFQS8_12635</name>
</gene>
<proteinExistence type="predicted"/>
<evidence type="ECO:0000313" key="2">
    <source>
        <dbReference type="EMBL" id="MFC7292469.1"/>
    </source>
</evidence>
<keyword evidence="1" id="KW-0472">Membrane</keyword>
<comment type="caution">
    <text evidence="2">The sequence shown here is derived from an EMBL/GenBank/DDBJ whole genome shotgun (WGS) entry which is preliminary data.</text>
</comment>
<keyword evidence="3" id="KW-1185">Reference proteome</keyword>
<reference evidence="3" key="1">
    <citation type="journal article" date="2019" name="Int. J. Syst. Evol. Microbiol.">
        <title>The Global Catalogue of Microorganisms (GCM) 10K type strain sequencing project: providing services to taxonomists for standard genome sequencing and annotation.</title>
        <authorList>
            <consortium name="The Broad Institute Genomics Platform"/>
            <consortium name="The Broad Institute Genome Sequencing Center for Infectious Disease"/>
            <person name="Wu L."/>
            <person name="Ma J."/>
        </authorList>
    </citation>
    <scope>NUCLEOTIDE SEQUENCE [LARGE SCALE GENOMIC DNA]</scope>
    <source>
        <strain evidence="3">CCUG 51308</strain>
    </source>
</reference>
<protein>
    <submittedName>
        <fullName evidence="2">Uncharacterized protein</fullName>
    </submittedName>
</protein>
<dbReference type="RefSeq" id="WP_382167919.1">
    <property type="nucleotide sequence ID" value="NZ_JBHTBR010000005.1"/>
</dbReference>
<feature type="transmembrane region" description="Helical" evidence="1">
    <location>
        <begin position="6"/>
        <end position="24"/>
    </location>
</feature>
<keyword evidence="1" id="KW-0812">Transmembrane</keyword>